<gene>
    <name evidence="1" type="ORF">sscle_14g102110</name>
</gene>
<dbReference type="RefSeq" id="XP_001590358.1">
    <property type="nucleotide sequence ID" value="XM_001590308.1"/>
</dbReference>
<evidence type="ECO:0008006" key="3">
    <source>
        <dbReference type="Google" id="ProtNLM"/>
    </source>
</evidence>
<dbReference type="OrthoDB" id="3450712at2759"/>
<dbReference type="VEuPathDB" id="FungiDB:sscle_14g102110"/>
<organism evidence="1 2">
    <name type="scientific">Sclerotinia sclerotiorum (strain ATCC 18683 / 1980 / Ss-1)</name>
    <name type="common">White mold</name>
    <name type="synonym">Whetzelinia sclerotiorum</name>
    <dbReference type="NCBI Taxonomy" id="665079"/>
    <lineage>
        <taxon>Eukaryota</taxon>
        <taxon>Fungi</taxon>
        <taxon>Dikarya</taxon>
        <taxon>Ascomycota</taxon>
        <taxon>Pezizomycotina</taxon>
        <taxon>Leotiomycetes</taxon>
        <taxon>Helotiales</taxon>
        <taxon>Sclerotiniaceae</taxon>
        <taxon>Sclerotinia</taxon>
    </lineage>
</organism>
<dbReference type="OMA" id="EWKEEFC"/>
<dbReference type="AlphaFoldDB" id="A0A1D9QKN2"/>
<dbReference type="KEGG" id="ssl:SS1G_09123"/>
<dbReference type="Proteomes" id="UP000177798">
    <property type="component" value="Chromosome 14"/>
</dbReference>
<accession>A0A1D9QKN2</accession>
<name>A0A1D9QKN2_SCLS1</name>
<protein>
    <recommendedName>
        <fullName evidence="3">ABM domain-containing protein</fullName>
    </recommendedName>
</protein>
<evidence type="ECO:0000313" key="1">
    <source>
        <dbReference type="EMBL" id="APA15441.1"/>
    </source>
</evidence>
<dbReference type="EMBL" id="CP017827">
    <property type="protein sequence ID" value="APA15441.1"/>
    <property type="molecule type" value="Genomic_DNA"/>
</dbReference>
<proteinExistence type="predicted"/>
<reference evidence="2" key="1">
    <citation type="journal article" date="2017" name="Genome Biol. Evol.">
        <title>The complete genome sequence of the phytopathogenic fungus Sclerotinia sclerotiorum reveals insights into the genome architecture of broad host range pathogens.</title>
        <authorList>
            <person name="Derbyshire M."/>
            <person name="Denton-Giles M."/>
            <person name="Hegedus D."/>
            <person name="Seifbarghy S."/>
            <person name="Rollins J."/>
            <person name="van Kan J."/>
            <person name="Seidl M.F."/>
            <person name="Faino L."/>
            <person name="Mbengue M."/>
            <person name="Navaud O."/>
            <person name="Raffaele S."/>
            <person name="Hammond-Kosack K."/>
            <person name="Heard S."/>
            <person name="Oliver R."/>
        </authorList>
    </citation>
    <scope>NUCLEOTIDE SEQUENCE [LARGE SCALE GENOMIC DNA]</scope>
    <source>
        <strain evidence="2">ATCC 18683 / 1980 / Ss-1</strain>
    </source>
</reference>
<sequence length="256" mass="29981">MPFLTYTKFRIPGGDSLVAEINENLEIKYAEPPNNKWLYVLKPLLSAPGHETSMWGQILEKPDTILIFTEWKDQPWYNSFRDSKEYTDVYWPALSIVDVPSVQTAFYPSIANLHHLIPMFKYFTIITCYFPSSISEERIRQISSGKFSGLHMKSRGGKSGLSNVHVDRPHYHMPARMWALDPEERSGLQMKALLWLHFWKDPESEEQFMRRKRSVGVYGDESLPVKEEFEQRLRRHECQEIVEEHIYLVGINLGDV</sequence>
<evidence type="ECO:0000313" key="2">
    <source>
        <dbReference type="Proteomes" id="UP000177798"/>
    </source>
</evidence>